<sequence length="185" mass="21682">MTHSLLPPNASAFERSLEVVTTESLPTPHRLLWNPDECPENWMYILALTLDVDVWDERWSKESKVATLKDAYNVHRLRGTPSSIRRILRNAGYEEITISEGLNIRRRDGTYTRNAHQFRGWDEAWAMYRIYLKRAITNQQSKQVRRLLEDTAPLHCELMGIHYKEALFLHNGEIRRDGTYNRGTA</sequence>
<evidence type="ECO:0000313" key="1">
    <source>
        <dbReference type="EMBL" id="CSB55816.1"/>
    </source>
</evidence>
<dbReference type="NCBIfam" id="TIGR01634">
    <property type="entry name" value="tail_P2_I"/>
    <property type="match status" value="1"/>
</dbReference>
<dbReference type="AlphaFoldDB" id="A0A655UT13"/>
<dbReference type="InterPro" id="IPR006521">
    <property type="entry name" value="Tail_protein_I"/>
</dbReference>
<organism evidence="1 2">
    <name type="scientific">Vibrio cholerae</name>
    <dbReference type="NCBI Taxonomy" id="666"/>
    <lineage>
        <taxon>Bacteria</taxon>
        <taxon>Pseudomonadati</taxon>
        <taxon>Pseudomonadota</taxon>
        <taxon>Gammaproteobacteria</taxon>
        <taxon>Vibrionales</taxon>
        <taxon>Vibrionaceae</taxon>
        <taxon>Vibrio</taxon>
    </lineage>
</organism>
<proteinExistence type="predicted"/>
<gene>
    <name evidence="1" type="ORF">ERS013201_00275</name>
</gene>
<dbReference type="Proteomes" id="UP000046067">
    <property type="component" value="Unassembled WGS sequence"/>
</dbReference>
<reference evidence="1 2" key="1">
    <citation type="submission" date="2015-07" db="EMBL/GenBank/DDBJ databases">
        <authorList>
            <consortium name="Pathogen Informatics"/>
        </authorList>
    </citation>
    <scope>NUCLEOTIDE SEQUENCE [LARGE SCALE GENOMIC DNA]</scope>
    <source>
        <strain evidence="1 2">A325</strain>
    </source>
</reference>
<dbReference type="EMBL" id="CWQJ01000001">
    <property type="protein sequence ID" value="CSB55816.1"/>
    <property type="molecule type" value="Genomic_DNA"/>
</dbReference>
<name>A0A655UT13_VIBCL</name>
<dbReference type="RefSeq" id="WP_053033978.1">
    <property type="nucleotide sequence ID" value="NZ_CWSO01000003.1"/>
</dbReference>
<accession>A0A655UT13</accession>
<evidence type="ECO:0000313" key="2">
    <source>
        <dbReference type="Proteomes" id="UP000046067"/>
    </source>
</evidence>
<protein>
    <submittedName>
        <fullName evidence="1">Bacteriophage P2-related tail formation protein</fullName>
    </submittedName>
</protein>
<dbReference type="Pfam" id="PF09684">
    <property type="entry name" value="Tail_P2_I"/>
    <property type="match status" value="1"/>
</dbReference>